<sequence length="192" mass="22413">MTYINHRRTIPSCLKLFGNIPRTRKRHIGPSTQSYDTPWPQAEGWNDEDRNIMNLVQGCYDEVFTIKMPDEYIAGTSLRQQACQKMATVTLYDFFDIETKQSSTTLPKRRPTAAQVIQRNQKFKSLFDELEYGPKPRTATTKALMHIFPRRAFLENKNVIAFTDEDMEVVFPDHRNSLYLEGQTMTYLFGEL</sequence>
<dbReference type="EMBL" id="SMOL01000160">
    <property type="protein sequence ID" value="KAB2626022.1"/>
    <property type="molecule type" value="Genomic_DNA"/>
</dbReference>
<dbReference type="AlphaFoldDB" id="A0A5N5HIR9"/>
<reference evidence="1 2" key="3">
    <citation type="submission" date="2019-11" db="EMBL/GenBank/DDBJ databases">
        <title>A de novo genome assembly of a pear dwarfing rootstock.</title>
        <authorList>
            <person name="Wang F."/>
            <person name="Wang J."/>
            <person name="Li S."/>
            <person name="Zhang Y."/>
            <person name="Fang M."/>
            <person name="Ma L."/>
            <person name="Zhao Y."/>
            <person name="Jiang S."/>
        </authorList>
    </citation>
    <scope>NUCLEOTIDE SEQUENCE [LARGE SCALE GENOMIC DNA]</scope>
    <source>
        <strain evidence="1">S2</strain>
        <tissue evidence="1">Leaf</tissue>
    </source>
</reference>
<comment type="caution">
    <text evidence="1">The sequence shown here is derived from an EMBL/GenBank/DDBJ whole genome shotgun (WGS) entry which is preliminary data.</text>
</comment>
<name>A0A5N5HIR9_9ROSA</name>
<accession>A0A5N5HIR9</accession>
<gene>
    <name evidence="1" type="ORF">D8674_017682</name>
</gene>
<proteinExistence type="predicted"/>
<protein>
    <submittedName>
        <fullName evidence="1">Retrovirus-related Pol polyprotein from transposon 17.6</fullName>
    </submittedName>
</protein>
<dbReference type="Proteomes" id="UP000327157">
    <property type="component" value="Chromosome 16"/>
</dbReference>
<reference evidence="2" key="2">
    <citation type="submission" date="2019-10" db="EMBL/GenBank/DDBJ databases">
        <title>A de novo genome assembly of a pear dwarfing rootstock.</title>
        <authorList>
            <person name="Wang F."/>
            <person name="Wang J."/>
            <person name="Li S."/>
            <person name="Zhang Y."/>
            <person name="Fang M."/>
            <person name="Ma L."/>
            <person name="Zhao Y."/>
            <person name="Jiang S."/>
        </authorList>
    </citation>
    <scope>NUCLEOTIDE SEQUENCE [LARGE SCALE GENOMIC DNA]</scope>
</reference>
<evidence type="ECO:0000313" key="1">
    <source>
        <dbReference type="EMBL" id="KAB2626022.1"/>
    </source>
</evidence>
<keyword evidence="2" id="KW-1185">Reference proteome</keyword>
<evidence type="ECO:0000313" key="2">
    <source>
        <dbReference type="Proteomes" id="UP000327157"/>
    </source>
</evidence>
<reference evidence="1 2" key="1">
    <citation type="submission" date="2019-09" db="EMBL/GenBank/DDBJ databases">
        <authorList>
            <person name="Ou C."/>
        </authorList>
    </citation>
    <scope>NUCLEOTIDE SEQUENCE [LARGE SCALE GENOMIC DNA]</scope>
    <source>
        <strain evidence="1">S2</strain>
        <tissue evidence="1">Leaf</tissue>
    </source>
</reference>
<organism evidence="1 2">
    <name type="scientific">Pyrus ussuriensis x Pyrus communis</name>
    <dbReference type="NCBI Taxonomy" id="2448454"/>
    <lineage>
        <taxon>Eukaryota</taxon>
        <taxon>Viridiplantae</taxon>
        <taxon>Streptophyta</taxon>
        <taxon>Embryophyta</taxon>
        <taxon>Tracheophyta</taxon>
        <taxon>Spermatophyta</taxon>
        <taxon>Magnoliopsida</taxon>
        <taxon>eudicotyledons</taxon>
        <taxon>Gunneridae</taxon>
        <taxon>Pentapetalae</taxon>
        <taxon>rosids</taxon>
        <taxon>fabids</taxon>
        <taxon>Rosales</taxon>
        <taxon>Rosaceae</taxon>
        <taxon>Amygdaloideae</taxon>
        <taxon>Maleae</taxon>
        <taxon>Pyrus</taxon>
    </lineage>
</organism>